<feature type="signal peptide" evidence="1">
    <location>
        <begin position="1"/>
        <end position="19"/>
    </location>
</feature>
<proteinExistence type="predicted"/>
<dbReference type="InterPro" id="IPR029058">
    <property type="entry name" value="AB_hydrolase_fold"/>
</dbReference>
<dbReference type="AlphaFoldDB" id="A0A1F2WES5"/>
<keyword evidence="1" id="KW-0732">Signal</keyword>
<accession>A0A1F2WES5</accession>
<dbReference type="SUPFAM" id="SSF53474">
    <property type="entry name" value="alpha/beta-Hydrolases"/>
    <property type="match status" value="1"/>
</dbReference>
<dbReference type="Proteomes" id="UP000177876">
    <property type="component" value="Unassembled WGS sequence"/>
</dbReference>
<organism evidence="2 3">
    <name type="scientific">Candidatus Solincola sediminis</name>
    <dbReference type="NCBI Taxonomy" id="1797199"/>
    <lineage>
        <taxon>Bacteria</taxon>
        <taxon>Bacillati</taxon>
        <taxon>Actinomycetota</taxon>
        <taxon>Candidatus Geothermincolia</taxon>
        <taxon>Candidatus Geothermincolales</taxon>
        <taxon>Candidatus Geothermincolaceae</taxon>
        <taxon>Candidatus Solincola</taxon>
    </lineage>
</organism>
<evidence type="ECO:0000256" key="1">
    <source>
        <dbReference type="SAM" id="SignalP"/>
    </source>
</evidence>
<evidence type="ECO:0008006" key="4">
    <source>
        <dbReference type="Google" id="ProtNLM"/>
    </source>
</evidence>
<dbReference type="Gene3D" id="3.40.50.1820">
    <property type="entry name" value="alpha/beta hydrolase"/>
    <property type="match status" value="1"/>
</dbReference>
<comment type="caution">
    <text evidence="2">The sequence shown here is derived from an EMBL/GenBank/DDBJ whole genome shotgun (WGS) entry which is preliminary data.</text>
</comment>
<dbReference type="PROSITE" id="PS51257">
    <property type="entry name" value="PROKAR_LIPOPROTEIN"/>
    <property type="match status" value="1"/>
</dbReference>
<gene>
    <name evidence="2" type="ORF">A2Y75_10530</name>
</gene>
<protein>
    <recommendedName>
        <fullName evidence="4">Alpha/beta hydrolase</fullName>
    </recommendedName>
</protein>
<sequence length="620" mass="68448">MRKSLISLIVIAVSLLLMAAGCYQPGGPVPEEPKPAASRDYTQEDVDRLVVMEEQVISSPLPAEWGATAECNEIHFLRFRLSDGSTLDPKDNTRPDPASTDAMLVMLPGLLEGANGFEYLARQLIYQAKVKDQKNMEVWAIERRNNRLEDLSALTYIEDAMSRGQMKMDEATDAFVSYYYEGKPLNGKTFAGWFANQELPFLADFGLKLDTEDVFKVIQTLVPDPAVRKNKVFVGGHSMGGMMTSNFAGWDLDGNPATTDDAGYNNCAGMFGLDTFLSSIGTMGDTLCSLMPDFMAEEARNQSEDAYSKIISGFKDGSLPVVLNSGPMFPAEATCLLELVALGAYYEPESEDSWIRKVPFSEEMKLLLRFLNSKDYDIFIQGSPDSTNFRYTNEAVLGLIFDDSLVPITAIQNSMGFLKGGPVVLKEFPTWPAGAMMGVIPPLENANIGKGPYYIANDAGPVGNLGTGPLYSWANFDEIGNAGDPDYKDTTGETAYTTMENEMTDIEDVARAIFKGPINLVEWYFSMRMIVDISAAMMSWAPKYGLNFLHGDKLIEMPQVLFIAEHGMMRDMDVSGLPGEKHYLKGYNHMDVETACANTSSRRPNEVIGPLLDFVEKNAR</sequence>
<feature type="chain" id="PRO_5009484148" description="Alpha/beta hydrolase" evidence="1">
    <location>
        <begin position="20"/>
        <end position="620"/>
    </location>
</feature>
<name>A0A1F2WES5_9ACTN</name>
<dbReference type="EMBL" id="MELK01000055">
    <property type="protein sequence ID" value="OFW55350.1"/>
    <property type="molecule type" value="Genomic_DNA"/>
</dbReference>
<reference evidence="2 3" key="1">
    <citation type="journal article" date="2016" name="Nat. Commun.">
        <title>Thousands of microbial genomes shed light on interconnected biogeochemical processes in an aquifer system.</title>
        <authorList>
            <person name="Anantharaman K."/>
            <person name="Brown C.T."/>
            <person name="Hug L.A."/>
            <person name="Sharon I."/>
            <person name="Castelle C.J."/>
            <person name="Probst A.J."/>
            <person name="Thomas B.C."/>
            <person name="Singh A."/>
            <person name="Wilkins M.J."/>
            <person name="Karaoz U."/>
            <person name="Brodie E.L."/>
            <person name="Williams K.H."/>
            <person name="Hubbard S.S."/>
            <person name="Banfield J.F."/>
        </authorList>
    </citation>
    <scope>NUCLEOTIDE SEQUENCE [LARGE SCALE GENOMIC DNA]</scope>
</reference>
<evidence type="ECO:0000313" key="3">
    <source>
        <dbReference type="Proteomes" id="UP000177876"/>
    </source>
</evidence>
<dbReference type="STRING" id="1797197.A2Y75_10530"/>
<evidence type="ECO:0000313" key="2">
    <source>
        <dbReference type="EMBL" id="OFW55350.1"/>
    </source>
</evidence>